<keyword evidence="1" id="KW-0812">Transmembrane</keyword>
<keyword evidence="3" id="KW-1185">Reference proteome</keyword>
<keyword evidence="1" id="KW-1133">Transmembrane helix</keyword>
<accession>A0ABR8CDX4</accession>
<organism evidence="2 3">
    <name type="scientific">Phormidium tenue FACHB-1050</name>
    <dbReference type="NCBI Taxonomy" id="2692857"/>
    <lineage>
        <taxon>Bacteria</taxon>
        <taxon>Bacillati</taxon>
        <taxon>Cyanobacteriota</taxon>
        <taxon>Cyanophyceae</taxon>
        <taxon>Oscillatoriophycideae</taxon>
        <taxon>Oscillatoriales</taxon>
        <taxon>Oscillatoriaceae</taxon>
        <taxon>Phormidium</taxon>
    </lineage>
</organism>
<evidence type="ECO:0000256" key="1">
    <source>
        <dbReference type="SAM" id="Phobius"/>
    </source>
</evidence>
<evidence type="ECO:0000313" key="2">
    <source>
        <dbReference type="EMBL" id="MBD2318531.1"/>
    </source>
</evidence>
<name>A0ABR8CDX4_9CYAN</name>
<dbReference type="Proteomes" id="UP000618445">
    <property type="component" value="Unassembled WGS sequence"/>
</dbReference>
<dbReference type="RefSeq" id="WP_190579614.1">
    <property type="nucleotide sequence ID" value="NZ_CAWPQU010000024.1"/>
</dbReference>
<proteinExistence type="predicted"/>
<protein>
    <submittedName>
        <fullName evidence="2">Uncharacterized protein</fullName>
    </submittedName>
</protein>
<reference evidence="2 3" key="1">
    <citation type="journal article" date="2020" name="ISME J.">
        <title>Comparative genomics reveals insights into cyanobacterial evolution and habitat adaptation.</title>
        <authorList>
            <person name="Chen M.Y."/>
            <person name="Teng W.K."/>
            <person name="Zhao L."/>
            <person name="Hu C.X."/>
            <person name="Zhou Y.K."/>
            <person name="Han B.P."/>
            <person name="Song L.R."/>
            <person name="Shu W.S."/>
        </authorList>
    </citation>
    <scope>NUCLEOTIDE SEQUENCE [LARGE SCALE GENOMIC DNA]</scope>
    <source>
        <strain evidence="2 3">FACHB-1050</strain>
    </source>
</reference>
<gene>
    <name evidence="2" type="ORF">H6G05_16955</name>
</gene>
<sequence>MSTTCFSVNDHELQLSCDLSGKESIIYDNETVSEKQNFGLSSTHHFEVIENGENVKYNVTFKPTLSSLVQYNVKCNNILVKKGSITSITIGVMRIFFFFLGFGLVG</sequence>
<dbReference type="EMBL" id="JACJQY010000030">
    <property type="protein sequence ID" value="MBD2318531.1"/>
    <property type="molecule type" value="Genomic_DNA"/>
</dbReference>
<keyword evidence="1" id="KW-0472">Membrane</keyword>
<comment type="caution">
    <text evidence="2">The sequence shown here is derived from an EMBL/GenBank/DDBJ whole genome shotgun (WGS) entry which is preliminary data.</text>
</comment>
<evidence type="ECO:0000313" key="3">
    <source>
        <dbReference type="Proteomes" id="UP000618445"/>
    </source>
</evidence>
<feature type="transmembrane region" description="Helical" evidence="1">
    <location>
        <begin position="84"/>
        <end position="105"/>
    </location>
</feature>